<evidence type="ECO:0000256" key="8">
    <source>
        <dbReference type="ARBA" id="ARBA00024209"/>
    </source>
</evidence>
<evidence type="ECO:0000256" key="1">
    <source>
        <dbReference type="ARBA" id="ARBA00004370"/>
    </source>
</evidence>
<feature type="domain" description="RING-type" evidence="11">
    <location>
        <begin position="243"/>
        <end position="284"/>
    </location>
</feature>
<feature type="transmembrane region" description="Helical" evidence="10">
    <location>
        <begin position="129"/>
        <end position="150"/>
    </location>
</feature>
<keyword evidence="7 10" id="KW-0472">Membrane</keyword>
<dbReference type="PANTHER" id="PTHR46539:SF1">
    <property type="entry name" value="E3 UBIQUITIN-PROTEIN LIGASE ATL42"/>
    <property type="match status" value="1"/>
</dbReference>
<protein>
    <recommendedName>
        <fullName evidence="11">RING-type domain-containing protein</fullName>
    </recommendedName>
</protein>
<proteinExistence type="inferred from homology"/>
<evidence type="ECO:0000256" key="10">
    <source>
        <dbReference type="SAM" id="Phobius"/>
    </source>
</evidence>
<evidence type="ECO:0000313" key="12">
    <source>
        <dbReference type="EMBL" id="CAK9327029.1"/>
    </source>
</evidence>
<sequence length="294" mass="33016">MSSPPFVAASPAPMRVVAATFELTLEDKYLAVTAIFTFIILYFIAFSYYYKTGNNESESAIAAAGPLPALREPEILKIEAMVFSYKEARGSENDDYECVICLNQFKEGQKCRLMKKCGHRFHRSCFDRWLMVEQQCPLCWSCVCVVFQVMSSPPFTAPSPAPIAAVVADTFGLNLEDEYWTVIAVCVAFLLYFIACGYYKSRTNVYESESDIAAAGALPALQVREILQLKESAGSEDDIDNECGICLNKFKEVQNCRMMKMCGHCFHRSCLDRWLKAEQHCPLCPSCISILVHP</sequence>
<evidence type="ECO:0000256" key="5">
    <source>
        <dbReference type="ARBA" id="ARBA00022833"/>
    </source>
</evidence>
<evidence type="ECO:0000256" key="9">
    <source>
        <dbReference type="PROSITE-ProRule" id="PRU00175"/>
    </source>
</evidence>
<dbReference type="InterPro" id="IPR001841">
    <property type="entry name" value="Znf_RING"/>
</dbReference>
<name>A0ABP0Z2M9_9ROSI</name>
<keyword evidence="6 10" id="KW-1133">Transmembrane helix</keyword>
<accession>A0ABP0Z2M9</accession>
<dbReference type="SMART" id="SM00184">
    <property type="entry name" value="RING"/>
    <property type="match status" value="2"/>
</dbReference>
<dbReference type="InterPro" id="IPR013083">
    <property type="entry name" value="Znf_RING/FYVE/PHD"/>
</dbReference>
<dbReference type="Pfam" id="PF13639">
    <property type="entry name" value="zf-RING_2"/>
    <property type="match status" value="2"/>
</dbReference>
<reference evidence="12 13" key="1">
    <citation type="submission" date="2024-03" db="EMBL/GenBank/DDBJ databases">
        <authorList>
            <person name="Gkanogiannis A."/>
            <person name="Becerra Lopez-Lavalle L."/>
        </authorList>
    </citation>
    <scope>NUCLEOTIDE SEQUENCE [LARGE SCALE GENOMIC DNA]</scope>
</reference>
<dbReference type="EMBL" id="OZ021742">
    <property type="protein sequence ID" value="CAK9327029.1"/>
    <property type="molecule type" value="Genomic_DNA"/>
</dbReference>
<evidence type="ECO:0000256" key="6">
    <source>
        <dbReference type="ARBA" id="ARBA00022989"/>
    </source>
</evidence>
<evidence type="ECO:0000256" key="3">
    <source>
        <dbReference type="ARBA" id="ARBA00022723"/>
    </source>
</evidence>
<evidence type="ECO:0000313" key="13">
    <source>
        <dbReference type="Proteomes" id="UP001642487"/>
    </source>
</evidence>
<evidence type="ECO:0000256" key="4">
    <source>
        <dbReference type="ARBA" id="ARBA00022771"/>
    </source>
</evidence>
<dbReference type="PROSITE" id="PS50089">
    <property type="entry name" value="ZF_RING_2"/>
    <property type="match status" value="2"/>
</dbReference>
<feature type="domain" description="RING-type" evidence="11">
    <location>
        <begin position="98"/>
        <end position="139"/>
    </location>
</feature>
<gene>
    <name evidence="12" type="ORF">CITCOLO1_LOCUS19396</name>
</gene>
<evidence type="ECO:0000259" key="11">
    <source>
        <dbReference type="PROSITE" id="PS50089"/>
    </source>
</evidence>
<keyword evidence="2 10" id="KW-0812">Transmembrane</keyword>
<comment type="subcellular location">
    <subcellularLocation>
        <location evidence="1">Membrane</location>
    </subcellularLocation>
</comment>
<dbReference type="PANTHER" id="PTHR46539">
    <property type="entry name" value="E3 UBIQUITIN-PROTEIN LIGASE ATL42"/>
    <property type="match status" value="1"/>
</dbReference>
<organism evidence="12 13">
    <name type="scientific">Citrullus colocynthis</name>
    <name type="common">colocynth</name>
    <dbReference type="NCBI Taxonomy" id="252529"/>
    <lineage>
        <taxon>Eukaryota</taxon>
        <taxon>Viridiplantae</taxon>
        <taxon>Streptophyta</taxon>
        <taxon>Embryophyta</taxon>
        <taxon>Tracheophyta</taxon>
        <taxon>Spermatophyta</taxon>
        <taxon>Magnoliopsida</taxon>
        <taxon>eudicotyledons</taxon>
        <taxon>Gunneridae</taxon>
        <taxon>Pentapetalae</taxon>
        <taxon>rosids</taxon>
        <taxon>fabids</taxon>
        <taxon>Cucurbitales</taxon>
        <taxon>Cucurbitaceae</taxon>
        <taxon>Benincaseae</taxon>
        <taxon>Citrullus</taxon>
    </lineage>
</organism>
<evidence type="ECO:0000256" key="2">
    <source>
        <dbReference type="ARBA" id="ARBA00022692"/>
    </source>
</evidence>
<dbReference type="Gene3D" id="3.30.40.10">
    <property type="entry name" value="Zinc/RING finger domain, C3HC4 (zinc finger)"/>
    <property type="match status" value="2"/>
</dbReference>
<keyword evidence="3" id="KW-0479">Metal-binding</keyword>
<feature type="transmembrane region" description="Helical" evidence="10">
    <location>
        <begin position="29"/>
        <end position="50"/>
    </location>
</feature>
<keyword evidence="4 9" id="KW-0863">Zinc-finger</keyword>
<dbReference type="SUPFAM" id="SSF57850">
    <property type="entry name" value="RING/U-box"/>
    <property type="match status" value="2"/>
</dbReference>
<keyword evidence="13" id="KW-1185">Reference proteome</keyword>
<evidence type="ECO:0000256" key="7">
    <source>
        <dbReference type="ARBA" id="ARBA00023136"/>
    </source>
</evidence>
<keyword evidence="5" id="KW-0862">Zinc</keyword>
<dbReference type="Proteomes" id="UP001642487">
    <property type="component" value="Chromosome 8"/>
</dbReference>
<comment type="similarity">
    <text evidence="8">Belongs to the RING-type zinc finger family. ATL subfamily.</text>
</comment>
<feature type="transmembrane region" description="Helical" evidence="10">
    <location>
        <begin position="179"/>
        <end position="199"/>
    </location>
</feature>